<dbReference type="PANTHER" id="PTHR24148:SF64">
    <property type="entry name" value="HETEROKARYON INCOMPATIBILITY DOMAIN-CONTAINING PROTEIN"/>
    <property type="match status" value="1"/>
</dbReference>
<dbReference type="KEGG" id="pfy:PFICI_09498"/>
<dbReference type="EMBL" id="KI912114">
    <property type="protein sequence ID" value="ETS79645.1"/>
    <property type="molecule type" value="Genomic_DNA"/>
</dbReference>
<name>W3X0M2_PESFW</name>
<dbReference type="InParanoid" id="W3X0M2"/>
<dbReference type="OrthoDB" id="2157530at2759"/>
<evidence type="ECO:0000259" key="1">
    <source>
        <dbReference type="Pfam" id="PF06985"/>
    </source>
</evidence>
<feature type="domain" description="Heterokaryon incompatibility" evidence="1">
    <location>
        <begin position="112"/>
        <end position="228"/>
    </location>
</feature>
<proteinExistence type="predicted"/>
<dbReference type="AlphaFoldDB" id="W3X0M2"/>
<organism evidence="2 3">
    <name type="scientific">Pestalotiopsis fici (strain W106-1 / CGMCC3.15140)</name>
    <dbReference type="NCBI Taxonomy" id="1229662"/>
    <lineage>
        <taxon>Eukaryota</taxon>
        <taxon>Fungi</taxon>
        <taxon>Dikarya</taxon>
        <taxon>Ascomycota</taxon>
        <taxon>Pezizomycotina</taxon>
        <taxon>Sordariomycetes</taxon>
        <taxon>Xylariomycetidae</taxon>
        <taxon>Amphisphaeriales</taxon>
        <taxon>Sporocadaceae</taxon>
        <taxon>Pestalotiopsis</taxon>
    </lineage>
</organism>
<dbReference type="PANTHER" id="PTHR24148">
    <property type="entry name" value="ANKYRIN REPEAT DOMAIN-CONTAINING PROTEIN 39 HOMOLOG-RELATED"/>
    <property type="match status" value="1"/>
</dbReference>
<gene>
    <name evidence="2" type="ORF">PFICI_09498</name>
</gene>
<protein>
    <recommendedName>
        <fullName evidence="1">Heterokaryon incompatibility domain-containing protein</fullName>
    </recommendedName>
</protein>
<dbReference type="GeneID" id="19274511"/>
<evidence type="ECO:0000313" key="2">
    <source>
        <dbReference type="EMBL" id="ETS79645.1"/>
    </source>
</evidence>
<evidence type="ECO:0000313" key="3">
    <source>
        <dbReference type="Proteomes" id="UP000030651"/>
    </source>
</evidence>
<dbReference type="InterPro" id="IPR010730">
    <property type="entry name" value="HET"/>
</dbReference>
<dbReference type="InterPro" id="IPR052895">
    <property type="entry name" value="HetReg/Transcr_Mod"/>
</dbReference>
<dbReference type="Pfam" id="PF06985">
    <property type="entry name" value="HET"/>
    <property type="match status" value="1"/>
</dbReference>
<dbReference type="HOGENOM" id="CLU_004184_7_2_1"/>
<dbReference type="eggNOG" id="ENOG502T53V">
    <property type="taxonomic scope" value="Eukaryota"/>
</dbReference>
<accession>W3X0M2</accession>
<dbReference type="Proteomes" id="UP000030651">
    <property type="component" value="Unassembled WGS sequence"/>
</dbReference>
<reference evidence="3" key="1">
    <citation type="journal article" date="2015" name="BMC Genomics">
        <title>Genomic and transcriptomic analysis of the endophytic fungus Pestalotiopsis fici reveals its lifestyle and high potential for synthesis of natural products.</title>
        <authorList>
            <person name="Wang X."/>
            <person name="Zhang X."/>
            <person name="Liu L."/>
            <person name="Xiang M."/>
            <person name="Wang W."/>
            <person name="Sun X."/>
            <person name="Che Y."/>
            <person name="Guo L."/>
            <person name="Liu G."/>
            <person name="Guo L."/>
            <person name="Wang C."/>
            <person name="Yin W.B."/>
            <person name="Stadler M."/>
            <person name="Zhang X."/>
            <person name="Liu X."/>
        </authorList>
    </citation>
    <scope>NUCLEOTIDE SEQUENCE [LARGE SCALE GENOMIC DNA]</scope>
    <source>
        <strain evidence="3">W106-1 / CGMCC3.15140</strain>
    </source>
</reference>
<sequence length="639" mass="72443">MQHAAPVYQSLGASEVRLLRVLPGNGVSTLSCEMRSISPEHDDTPYIALSYVWGDDRSKSLLALNGEPMAITANLSVLLRHIREWKCGRKTPETQNATFPESVPPPETLFQEHEWIWADALCINQADIEEKSSQVPRMGMIYRSAARVVIWLGGNEGSDEEGQIYEIFEYANKMATLSLSYQDIESCRPYIESLHRQIGNTTKVERLCKGLLGLSKRPWFYRIWVLQEAALAREPPIVIAGGSATTFNNLHTFWLAVQTYLMDDVLRLWYSMPREMDNLVSLRRLVQNWAQEGETMREKSITDMSSLVSNRLYRLLNRLGGQYRCTLPQDMIYGLLGMISISDLSCLPKPDYRCPWPEVFEDYARCLMGNTGDLTLLLSLSQSLDDSPSWVTDFRGVRISTHNYGVERSPFTLANNPFAGKDPRRMRLEGVELSTVVSSYRAPSMDINGAGEQKRSQRALLSFRQMDRFIFRRACLIKNASHKDVVTSWIESWINFQRIPSLLPELDTIYEIYDEFAKKGFDGDHIFASASSDSLKAQNTASMISSLLKASSAGSYFVTTDGMIGLLAKFSGRAEQGDKICVFKGLVYPALVRPLGDTYKFIASVNLNDGIKMYERLTPEHAYTQEFFDSHYCQEFVLV</sequence>
<keyword evidence="3" id="KW-1185">Reference proteome</keyword>
<dbReference type="RefSeq" id="XP_007836270.1">
    <property type="nucleotide sequence ID" value="XM_007838079.1"/>
</dbReference>